<comment type="caution">
    <text evidence="2">The sequence shown here is derived from an EMBL/GenBank/DDBJ whole genome shotgun (WGS) entry which is preliminary data.</text>
</comment>
<dbReference type="PANTHER" id="PTHR48079:SF6">
    <property type="entry name" value="NAD(P)-BINDING DOMAIN-CONTAINING PROTEIN-RELATED"/>
    <property type="match status" value="1"/>
</dbReference>
<evidence type="ECO:0000313" key="3">
    <source>
        <dbReference type="Proteomes" id="UP000075604"/>
    </source>
</evidence>
<dbReference type="InterPro" id="IPR036291">
    <property type="entry name" value="NAD(P)-bd_dom_sf"/>
</dbReference>
<evidence type="ECO:0000313" key="2">
    <source>
        <dbReference type="EMBL" id="KYF59261.1"/>
    </source>
</evidence>
<feature type="domain" description="NAD-dependent epimerase/dehydratase" evidence="1">
    <location>
        <begin position="2"/>
        <end position="209"/>
    </location>
</feature>
<dbReference type="AlphaFoldDB" id="A0A150PU20"/>
<dbReference type="GO" id="GO:0005737">
    <property type="term" value="C:cytoplasm"/>
    <property type="evidence" value="ECO:0007669"/>
    <property type="project" value="TreeGrafter"/>
</dbReference>
<evidence type="ECO:0000259" key="1">
    <source>
        <dbReference type="Pfam" id="PF01370"/>
    </source>
</evidence>
<name>A0A150PU20_SORCE</name>
<organism evidence="2 3">
    <name type="scientific">Sorangium cellulosum</name>
    <name type="common">Polyangium cellulosum</name>
    <dbReference type="NCBI Taxonomy" id="56"/>
    <lineage>
        <taxon>Bacteria</taxon>
        <taxon>Pseudomonadati</taxon>
        <taxon>Myxococcota</taxon>
        <taxon>Polyangia</taxon>
        <taxon>Polyangiales</taxon>
        <taxon>Polyangiaceae</taxon>
        <taxon>Sorangium</taxon>
    </lineage>
</organism>
<sequence length="304" mass="33253">MFVCGGSGFIGSSLIKHLTRPGSPWGPVRGLVRSADGAARVRAAGGEPVFGDLLGEVGAWREAAARAAYVVHCAQPSIGSRPSERSAMDRCLLRSLDARRLRRVLVVFGSSYYGRTEEGGSLDETVPTRRPTGLGSSYALGVQALRSIGQDLDWVAAFPGGVYGRGTWFLEHCLRAIQAAEPIVLRDPPAIWPYLHIEDCVRALEFLMTVAGARLDALGREVILADDEPAPMSRFVDYMSEAVGKPPTVRLLSEDALRELLPPFYSGQLSANMVHRNTRLKRLGFELKYPRIREGIRALDLPRL</sequence>
<dbReference type="InterPro" id="IPR001509">
    <property type="entry name" value="Epimerase_deHydtase"/>
</dbReference>
<dbReference type="InterPro" id="IPR051783">
    <property type="entry name" value="NAD(P)-dependent_oxidoreduct"/>
</dbReference>
<dbReference type="EMBL" id="JELX01001362">
    <property type="protein sequence ID" value="KYF59261.1"/>
    <property type="molecule type" value="Genomic_DNA"/>
</dbReference>
<accession>A0A150PU20</accession>
<dbReference type="Proteomes" id="UP000075604">
    <property type="component" value="Unassembled WGS sequence"/>
</dbReference>
<dbReference type="PANTHER" id="PTHR48079">
    <property type="entry name" value="PROTEIN YEEZ"/>
    <property type="match status" value="1"/>
</dbReference>
<dbReference type="GO" id="GO:0004029">
    <property type="term" value="F:aldehyde dehydrogenase (NAD+) activity"/>
    <property type="evidence" value="ECO:0007669"/>
    <property type="project" value="TreeGrafter"/>
</dbReference>
<gene>
    <name evidence="2" type="ORF">BE04_42740</name>
</gene>
<proteinExistence type="predicted"/>
<protein>
    <recommendedName>
        <fullName evidence="1">NAD-dependent epimerase/dehydratase domain-containing protein</fullName>
    </recommendedName>
</protein>
<dbReference type="SUPFAM" id="SSF51735">
    <property type="entry name" value="NAD(P)-binding Rossmann-fold domains"/>
    <property type="match status" value="1"/>
</dbReference>
<reference evidence="2 3" key="1">
    <citation type="submission" date="2014-02" db="EMBL/GenBank/DDBJ databases">
        <title>The small core and large imbalanced accessory genome model reveals a collaborative survival strategy of Sorangium cellulosum strains in nature.</title>
        <authorList>
            <person name="Han K."/>
            <person name="Peng R."/>
            <person name="Blom J."/>
            <person name="Li Y.-Z."/>
        </authorList>
    </citation>
    <scope>NUCLEOTIDE SEQUENCE [LARGE SCALE GENOMIC DNA]</scope>
    <source>
        <strain evidence="2 3">So0157-18</strain>
    </source>
</reference>
<dbReference type="Pfam" id="PF01370">
    <property type="entry name" value="Epimerase"/>
    <property type="match status" value="1"/>
</dbReference>
<dbReference type="Gene3D" id="3.40.50.720">
    <property type="entry name" value="NAD(P)-binding Rossmann-like Domain"/>
    <property type="match status" value="1"/>
</dbReference>